<dbReference type="Proteomes" id="UP001234989">
    <property type="component" value="Chromosome 4"/>
</dbReference>
<evidence type="ECO:0000313" key="2">
    <source>
        <dbReference type="Proteomes" id="UP001234989"/>
    </source>
</evidence>
<accession>A0AAF0QLP2</accession>
<evidence type="ECO:0000313" key="1">
    <source>
        <dbReference type="EMBL" id="WMV26144.1"/>
    </source>
</evidence>
<keyword evidence="2" id="KW-1185">Reference proteome</keyword>
<gene>
    <name evidence="1" type="ORF">MTR67_019529</name>
</gene>
<dbReference type="EMBL" id="CP133615">
    <property type="protein sequence ID" value="WMV26144.1"/>
    <property type="molecule type" value="Genomic_DNA"/>
</dbReference>
<organism evidence="1 2">
    <name type="scientific">Solanum verrucosum</name>
    <dbReference type="NCBI Taxonomy" id="315347"/>
    <lineage>
        <taxon>Eukaryota</taxon>
        <taxon>Viridiplantae</taxon>
        <taxon>Streptophyta</taxon>
        <taxon>Embryophyta</taxon>
        <taxon>Tracheophyta</taxon>
        <taxon>Spermatophyta</taxon>
        <taxon>Magnoliopsida</taxon>
        <taxon>eudicotyledons</taxon>
        <taxon>Gunneridae</taxon>
        <taxon>Pentapetalae</taxon>
        <taxon>asterids</taxon>
        <taxon>lamiids</taxon>
        <taxon>Solanales</taxon>
        <taxon>Solanaceae</taxon>
        <taxon>Solanoideae</taxon>
        <taxon>Solaneae</taxon>
        <taxon>Solanum</taxon>
    </lineage>
</organism>
<name>A0AAF0QLP2_SOLVR</name>
<sequence>MGSVAHIEEKRRELAKDVHRLARLGVRLMSISDGGVTVQNGAEYSLVVEVKKKQDSDPILLELNGAVHNQRVETRLQIFGVTGSIHGNHPRTVGGPTVRPAGPWFESANSPRTQPEIRPSVDLRSVGQVTDRVIMPPRRANARNANARNANAAPPVPDQEVSNVEFRNVIQMLVQSVANQNNQRGNLSGQVFPHKVERNKGPGIYELKAGLMTHAQQVESDKLREQAKETKGPFGHAI</sequence>
<dbReference type="AlphaFoldDB" id="A0AAF0QLP2"/>
<reference evidence="1" key="1">
    <citation type="submission" date="2023-08" db="EMBL/GenBank/DDBJ databases">
        <title>A de novo genome assembly of Solanum verrucosum Schlechtendal, a Mexican diploid species geographically isolated from the other diploid A-genome species in potato relatives.</title>
        <authorList>
            <person name="Hosaka K."/>
        </authorList>
    </citation>
    <scope>NUCLEOTIDE SEQUENCE</scope>
    <source>
        <tissue evidence="1">Young leaves</tissue>
    </source>
</reference>
<protein>
    <submittedName>
        <fullName evidence="1">Uncharacterized protein</fullName>
    </submittedName>
</protein>
<proteinExistence type="predicted"/>